<keyword evidence="5" id="KW-0326">Glycosidase</keyword>
<dbReference type="Pfam" id="PF14508">
    <property type="entry name" value="GH97_N"/>
    <property type="match status" value="1"/>
</dbReference>
<organism evidence="5 6">
    <name type="scientific">Aquisphaera giovannonii</name>
    <dbReference type="NCBI Taxonomy" id="406548"/>
    <lineage>
        <taxon>Bacteria</taxon>
        <taxon>Pseudomonadati</taxon>
        <taxon>Planctomycetota</taxon>
        <taxon>Planctomycetia</taxon>
        <taxon>Isosphaerales</taxon>
        <taxon>Isosphaeraceae</taxon>
        <taxon>Aquisphaera</taxon>
    </lineage>
</organism>
<accession>A0A5B9VYB7</accession>
<dbReference type="Pfam" id="PF14509">
    <property type="entry name" value="GH97_C"/>
    <property type="match status" value="1"/>
</dbReference>
<dbReference type="InterPro" id="IPR052720">
    <property type="entry name" value="Glycosyl_hydrolase_97"/>
</dbReference>
<dbReference type="InterPro" id="IPR013785">
    <property type="entry name" value="Aldolase_TIM"/>
</dbReference>
<dbReference type="SUPFAM" id="SSF51445">
    <property type="entry name" value="(Trans)glycosidases"/>
    <property type="match status" value="1"/>
</dbReference>
<keyword evidence="5" id="KW-0378">Hydrolase</keyword>
<dbReference type="Pfam" id="PF10566">
    <property type="entry name" value="Glyco_hydro_97"/>
    <property type="match status" value="1"/>
</dbReference>
<dbReference type="GO" id="GO:0004557">
    <property type="term" value="F:alpha-galactosidase activity"/>
    <property type="evidence" value="ECO:0007669"/>
    <property type="project" value="UniProtKB-EC"/>
</dbReference>
<dbReference type="PANTHER" id="PTHR35803">
    <property type="entry name" value="GLUCAN 1,4-ALPHA-GLUCOSIDASE SUSB-RELATED"/>
    <property type="match status" value="1"/>
</dbReference>
<sequence length="674" mass="74466" precursor="true">MKIRLHLTSFAMGLVLATATADAAQDPPQSAAATSPDGRVRVEVAGASDGTAYPTYAVTFRGRPAVLRSRLGLDLAGGGSLGREAAIERVVTRRIDEAYNQRPGKRSRVVNRCEEVVVSLREKAAPARRWQVILRAYDDGAAIRYRFPAQEGWKTLEIADERTAVRLPEDARAVALPLKGYNSTHENRYLRKPAAEIETPGEWRLGLPMLNELPGTGWLAVLEANLTDFAGMYLAKEQGDGGGVTFGCRLAPRPGEPGVAVRAALPHESPWRVFLLGDRLEGLVESDLVLNLNEPCAIADTSWIRPGKTTFPWWNGFYEENVPFRMGLNTETAKYYIDFCAEAGIPYHSLDGLDNIAWYGGTIVPYEGADITRGIEGLDLREVIRYAGSKGVKIRLWMHWEAARKHMDRAFPLYREWGVEGIMLDFMDRDDQEMVDFLRRAVAKAAENRLTITLHGVSAPTGLERTYPNLLTHEAVMNLEYDKWDKDGIPPEHDLTIPFTRMLAGPLDFHQGSLRGVPVEQFRARNAAPLVMGTPCRMLASYVVFQNHLPMVADYPSAYRGHPGLPVLAAIPAAWDDTRCLAARVGELAVIARRHGEEWWVGAMGGREVREVEIPLSFLGPGRFHAEVHRDAMEAKGRLATAREDVTAASIVKGSLAPAGGLLVRLTPARPESK</sequence>
<dbReference type="InterPro" id="IPR029486">
    <property type="entry name" value="GH97_N"/>
</dbReference>
<keyword evidence="6" id="KW-1185">Reference proteome</keyword>
<dbReference type="PANTHER" id="PTHR35803:SF2">
    <property type="entry name" value="RETAINING ALPHA-GALACTOSIDASE"/>
    <property type="match status" value="1"/>
</dbReference>
<dbReference type="Proteomes" id="UP000324233">
    <property type="component" value="Chromosome"/>
</dbReference>
<feature type="domain" description="Glycosyl-hydrolase 97 catalytic" evidence="2">
    <location>
        <begin position="313"/>
        <end position="476"/>
    </location>
</feature>
<keyword evidence="1" id="KW-0732">Signal</keyword>
<proteinExistence type="predicted"/>
<evidence type="ECO:0000313" key="5">
    <source>
        <dbReference type="EMBL" id="QEH32725.1"/>
    </source>
</evidence>
<evidence type="ECO:0000259" key="2">
    <source>
        <dbReference type="Pfam" id="PF10566"/>
    </source>
</evidence>
<gene>
    <name evidence="5" type="ORF">OJF2_12040</name>
</gene>
<feature type="signal peptide" evidence="1">
    <location>
        <begin position="1"/>
        <end position="23"/>
    </location>
</feature>
<reference evidence="5 6" key="1">
    <citation type="submission" date="2019-08" db="EMBL/GenBank/DDBJ databases">
        <title>Deep-cultivation of Planctomycetes and their phenomic and genomic characterization uncovers novel biology.</title>
        <authorList>
            <person name="Wiegand S."/>
            <person name="Jogler M."/>
            <person name="Boedeker C."/>
            <person name="Pinto D."/>
            <person name="Vollmers J."/>
            <person name="Rivas-Marin E."/>
            <person name="Kohn T."/>
            <person name="Peeters S.H."/>
            <person name="Heuer A."/>
            <person name="Rast P."/>
            <person name="Oberbeckmann S."/>
            <person name="Bunk B."/>
            <person name="Jeske O."/>
            <person name="Meyerdierks A."/>
            <person name="Storesund J.E."/>
            <person name="Kallscheuer N."/>
            <person name="Luecker S."/>
            <person name="Lage O.M."/>
            <person name="Pohl T."/>
            <person name="Merkel B.J."/>
            <person name="Hornburger P."/>
            <person name="Mueller R.-W."/>
            <person name="Bruemmer F."/>
            <person name="Labrenz M."/>
            <person name="Spormann A.M."/>
            <person name="Op den Camp H."/>
            <person name="Overmann J."/>
            <person name="Amann R."/>
            <person name="Jetten M.S.M."/>
            <person name="Mascher T."/>
            <person name="Medema M.H."/>
            <person name="Devos D.P."/>
            <person name="Kaster A.-K."/>
            <person name="Ovreas L."/>
            <person name="Rohde M."/>
            <person name="Galperin M.Y."/>
            <person name="Jogler C."/>
        </authorList>
    </citation>
    <scope>NUCLEOTIDE SEQUENCE [LARGE SCALE GENOMIC DNA]</scope>
    <source>
        <strain evidence="5 6">OJF2</strain>
    </source>
</reference>
<protein>
    <submittedName>
        <fullName evidence="5">Retaining alpha-galactosidase</fullName>
        <ecNumber evidence="5">3.2.1.22</ecNumber>
    </submittedName>
</protein>
<dbReference type="KEGG" id="agv:OJF2_12040"/>
<dbReference type="InterPro" id="IPR017853">
    <property type="entry name" value="GH"/>
</dbReference>
<evidence type="ECO:0000259" key="3">
    <source>
        <dbReference type="Pfam" id="PF14508"/>
    </source>
</evidence>
<feature type="chain" id="PRO_5022680417" evidence="1">
    <location>
        <begin position="24"/>
        <end position="674"/>
    </location>
</feature>
<dbReference type="AlphaFoldDB" id="A0A5B9VYB7"/>
<dbReference type="InterPro" id="IPR014718">
    <property type="entry name" value="GH-type_carb-bd"/>
</dbReference>
<evidence type="ECO:0000256" key="1">
    <source>
        <dbReference type="SAM" id="SignalP"/>
    </source>
</evidence>
<evidence type="ECO:0000313" key="6">
    <source>
        <dbReference type="Proteomes" id="UP000324233"/>
    </source>
</evidence>
<evidence type="ECO:0000259" key="4">
    <source>
        <dbReference type="Pfam" id="PF14509"/>
    </source>
</evidence>
<dbReference type="Gene3D" id="2.70.98.10">
    <property type="match status" value="1"/>
</dbReference>
<dbReference type="GO" id="GO:0030246">
    <property type="term" value="F:carbohydrate binding"/>
    <property type="evidence" value="ECO:0007669"/>
    <property type="project" value="InterPro"/>
</dbReference>
<dbReference type="EC" id="3.2.1.22" evidence="5"/>
<dbReference type="Gene3D" id="3.20.20.70">
    <property type="entry name" value="Aldolase class I"/>
    <property type="match status" value="1"/>
</dbReference>
<feature type="domain" description="Glycosyl-hydrolase 97 N-terminal" evidence="3">
    <location>
        <begin position="34"/>
        <end position="295"/>
    </location>
</feature>
<dbReference type="RefSeq" id="WP_168221630.1">
    <property type="nucleotide sequence ID" value="NZ_CP042997.1"/>
</dbReference>
<dbReference type="EMBL" id="CP042997">
    <property type="protein sequence ID" value="QEH32725.1"/>
    <property type="molecule type" value="Genomic_DNA"/>
</dbReference>
<name>A0A5B9VYB7_9BACT</name>
<dbReference type="InterPro" id="IPR029483">
    <property type="entry name" value="GH97_C"/>
</dbReference>
<feature type="domain" description="Glycosyl-hydrolase 97 C-terminal oligomerisation" evidence="4">
    <location>
        <begin position="574"/>
        <end position="666"/>
    </location>
</feature>
<dbReference type="InterPro" id="IPR019563">
    <property type="entry name" value="GH97_catalytic"/>
</dbReference>